<protein>
    <submittedName>
        <fullName evidence="5">CRP/FNR family transcriptional regulator</fullName>
    </submittedName>
</protein>
<dbReference type="SUPFAM" id="SSF46785">
    <property type="entry name" value="Winged helix' DNA-binding domain"/>
    <property type="match status" value="1"/>
</dbReference>
<keyword evidence="1" id="KW-0805">Transcription regulation</keyword>
<keyword evidence="3" id="KW-0804">Transcription</keyword>
<dbReference type="PANTHER" id="PTHR24567">
    <property type="entry name" value="CRP FAMILY TRANSCRIPTIONAL REGULATORY PROTEIN"/>
    <property type="match status" value="1"/>
</dbReference>
<evidence type="ECO:0000256" key="3">
    <source>
        <dbReference type="ARBA" id="ARBA00023163"/>
    </source>
</evidence>
<dbReference type="SUPFAM" id="SSF51206">
    <property type="entry name" value="cAMP-binding domain-like"/>
    <property type="match status" value="1"/>
</dbReference>
<dbReference type="RefSeq" id="WP_165869131.1">
    <property type="nucleotide sequence ID" value="NZ_SMFX01000001.1"/>
</dbReference>
<proteinExistence type="predicted"/>
<organism evidence="5 6">
    <name type="scientific">Thiogranum longum</name>
    <dbReference type="NCBI Taxonomy" id="1537524"/>
    <lineage>
        <taxon>Bacteria</taxon>
        <taxon>Pseudomonadati</taxon>
        <taxon>Pseudomonadota</taxon>
        <taxon>Gammaproteobacteria</taxon>
        <taxon>Chromatiales</taxon>
        <taxon>Ectothiorhodospiraceae</taxon>
        <taxon>Thiogranum</taxon>
    </lineage>
</organism>
<comment type="caution">
    <text evidence="5">The sequence shown here is derived from an EMBL/GenBank/DDBJ whole genome shotgun (WGS) entry which is preliminary data.</text>
</comment>
<evidence type="ECO:0000256" key="1">
    <source>
        <dbReference type="ARBA" id="ARBA00023015"/>
    </source>
</evidence>
<feature type="domain" description="HTH crp-type" evidence="4">
    <location>
        <begin position="143"/>
        <end position="209"/>
    </location>
</feature>
<dbReference type="CDD" id="cd00092">
    <property type="entry name" value="HTH_CRP"/>
    <property type="match status" value="1"/>
</dbReference>
<evidence type="ECO:0000259" key="4">
    <source>
        <dbReference type="PROSITE" id="PS51063"/>
    </source>
</evidence>
<keyword evidence="6" id="KW-1185">Reference proteome</keyword>
<dbReference type="Proteomes" id="UP000295707">
    <property type="component" value="Unassembled WGS sequence"/>
</dbReference>
<dbReference type="InterPro" id="IPR012318">
    <property type="entry name" value="HTH_CRP"/>
</dbReference>
<dbReference type="InterPro" id="IPR036390">
    <property type="entry name" value="WH_DNA-bd_sf"/>
</dbReference>
<dbReference type="GO" id="GO:0003700">
    <property type="term" value="F:DNA-binding transcription factor activity"/>
    <property type="evidence" value="ECO:0007669"/>
    <property type="project" value="TreeGrafter"/>
</dbReference>
<evidence type="ECO:0000313" key="5">
    <source>
        <dbReference type="EMBL" id="TCK18210.1"/>
    </source>
</evidence>
<reference evidence="5 6" key="1">
    <citation type="submission" date="2019-03" db="EMBL/GenBank/DDBJ databases">
        <title>Genomic Encyclopedia of Type Strains, Phase IV (KMG-IV): sequencing the most valuable type-strain genomes for metagenomic binning, comparative biology and taxonomic classification.</title>
        <authorList>
            <person name="Goeker M."/>
        </authorList>
    </citation>
    <scope>NUCLEOTIDE SEQUENCE [LARGE SCALE GENOMIC DNA]</scope>
    <source>
        <strain evidence="5 6">DSM 19610</strain>
    </source>
</reference>
<dbReference type="InterPro" id="IPR018490">
    <property type="entry name" value="cNMP-bd_dom_sf"/>
</dbReference>
<dbReference type="Pfam" id="PF13545">
    <property type="entry name" value="HTH_Crp_2"/>
    <property type="match status" value="1"/>
</dbReference>
<dbReference type="GO" id="GO:0005829">
    <property type="term" value="C:cytosol"/>
    <property type="evidence" value="ECO:0007669"/>
    <property type="project" value="TreeGrafter"/>
</dbReference>
<dbReference type="Gene3D" id="2.60.120.10">
    <property type="entry name" value="Jelly Rolls"/>
    <property type="match status" value="1"/>
</dbReference>
<evidence type="ECO:0000256" key="2">
    <source>
        <dbReference type="ARBA" id="ARBA00023125"/>
    </source>
</evidence>
<keyword evidence="2" id="KW-0238">DNA-binding</keyword>
<dbReference type="GO" id="GO:0003677">
    <property type="term" value="F:DNA binding"/>
    <property type="evidence" value="ECO:0007669"/>
    <property type="project" value="UniProtKB-KW"/>
</dbReference>
<dbReference type="InterPro" id="IPR050397">
    <property type="entry name" value="Env_Response_Regulators"/>
</dbReference>
<dbReference type="PANTHER" id="PTHR24567:SF26">
    <property type="entry name" value="REGULATORY PROTEIN YEIL"/>
    <property type="match status" value="1"/>
</dbReference>
<sequence length="224" mass="24456">MAPPADNRQLLSLPPVVKLIENTPVSGYDTGDMLFNSGEPCAGLPVIISGNARIYASSEAGRQVTLYRLKAGEMCPISLSAVLKNSVYPATAIAESPMEVHFVSGDALKTTLIETPEIFGAFLHTFADCLYESVCTANKLMFEPLDVRLAGLLHEKLADNPEQSINFTHEDIAKELGTTRVVVSRLLKKLEHADCIRMQRRKITLQDANSLRKLAKNMTQGNAA</sequence>
<dbReference type="InterPro" id="IPR036388">
    <property type="entry name" value="WH-like_DNA-bd_sf"/>
</dbReference>
<dbReference type="CDD" id="cd00038">
    <property type="entry name" value="CAP_ED"/>
    <property type="match status" value="1"/>
</dbReference>
<gene>
    <name evidence="5" type="ORF">DFR30_1485</name>
</gene>
<name>A0A4R1HDI5_9GAMM</name>
<dbReference type="Pfam" id="PF00027">
    <property type="entry name" value="cNMP_binding"/>
    <property type="match status" value="1"/>
</dbReference>
<dbReference type="InterPro" id="IPR014710">
    <property type="entry name" value="RmlC-like_jellyroll"/>
</dbReference>
<dbReference type="EMBL" id="SMFX01000001">
    <property type="protein sequence ID" value="TCK18210.1"/>
    <property type="molecule type" value="Genomic_DNA"/>
</dbReference>
<dbReference type="Gene3D" id="1.10.10.10">
    <property type="entry name" value="Winged helix-like DNA-binding domain superfamily/Winged helix DNA-binding domain"/>
    <property type="match status" value="1"/>
</dbReference>
<dbReference type="PROSITE" id="PS51063">
    <property type="entry name" value="HTH_CRP_2"/>
    <property type="match status" value="1"/>
</dbReference>
<dbReference type="SMART" id="SM00419">
    <property type="entry name" value="HTH_CRP"/>
    <property type="match status" value="1"/>
</dbReference>
<evidence type="ECO:0000313" key="6">
    <source>
        <dbReference type="Proteomes" id="UP000295707"/>
    </source>
</evidence>
<accession>A0A4R1HDI5</accession>
<dbReference type="AlphaFoldDB" id="A0A4R1HDI5"/>
<dbReference type="InterPro" id="IPR000595">
    <property type="entry name" value="cNMP-bd_dom"/>
</dbReference>